<dbReference type="InterPro" id="IPR054722">
    <property type="entry name" value="PolX-like_BBD"/>
</dbReference>
<dbReference type="Proteomes" id="UP000886653">
    <property type="component" value="Unassembled WGS sequence"/>
</dbReference>
<evidence type="ECO:0000259" key="2">
    <source>
        <dbReference type="Pfam" id="PF22936"/>
    </source>
</evidence>
<dbReference type="Pfam" id="PF22936">
    <property type="entry name" value="Pol_BBD"/>
    <property type="match status" value="1"/>
</dbReference>
<gene>
    <name evidence="3" type="ORF">CROQUDRAFT_15117</name>
</gene>
<dbReference type="PANTHER" id="PTHR33246:SF51">
    <property type="entry name" value="MYB_SANT-LIKE DOMAIN-CONTAINING PROTEIN"/>
    <property type="match status" value="1"/>
</dbReference>
<feature type="compositionally biased region" description="Polar residues" evidence="1">
    <location>
        <begin position="161"/>
        <end position="170"/>
    </location>
</feature>
<dbReference type="AlphaFoldDB" id="A0A9P6NPQ7"/>
<name>A0A9P6NPQ7_9BASI</name>
<comment type="caution">
    <text evidence="3">The sequence shown here is derived from an EMBL/GenBank/DDBJ whole genome shotgun (WGS) entry which is preliminary data.</text>
</comment>
<feature type="domain" description="Retrovirus-related Pol polyprotein from transposon TNT 1-94-like beta-barrel" evidence="2">
    <location>
        <begin position="225"/>
        <end position="301"/>
    </location>
</feature>
<organism evidence="3 4">
    <name type="scientific">Cronartium quercuum f. sp. fusiforme G11</name>
    <dbReference type="NCBI Taxonomy" id="708437"/>
    <lineage>
        <taxon>Eukaryota</taxon>
        <taxon>Fungi</taxon>
        <taxon>Dikarya</taxon>
        <taxon>Basidiomycota</taxon>
        <taxon>Pucciniomycotina</taxon>
        <taxon>Pucciniomycetes</taxon>
        <taxon>Pucciniales</taxon>
        <taxon>Coleosporiaceae</taxon>
        <taxon>Cronartium</taxon>
    </lineage>
</organism>
<protein>
    <recommendedName>
        <fullName evidence="2">Retrovirus-related Pol polyprotein from transposon TNT 1-94-like beta-barrel domain-containing protein</fullName>
    </recommendedName>
</protein>
<dbReference type="PANTHER" id="PTHR33246">
    <property type="entry name" value="CCHC-TYPE DOMAIN-CONTAINING PROTEIN"/>
    <property type="match status" value="1"/>
</dbReference>
<feature type="non-terminal residue" evidence="3">
    <location>
        <position position="1"/>
    </location>
</feature>
<proteinExistence type="predicted"/>
<reference evidence="3" key="1">
    <citation type="submission" date="2013-11" db="EMBL/GenBank/DDBJ databases">
        <title>Genome sequence of the fusiform rust pathogen reveals effectors for host alternation and coevolution with pine.</title>
        <authorList>
            <consortium name="DOE Joint Genome Institute"/>
            <person name="Smith K."/>
            <person name="Pendleton A."/>
            <person name="Kubisiak T."/>
            <person name="Anderson C."/>
            <person name="Salamov A."/>
            <person name="Aerts A."/>
            <person name="Riley R."/>
            <person name="Clum A."/>
            <person name="Lindquist E."/>
            <person name="Ence D."/>
            <person name="Campbell M."/>
            <person name="Kronenberg Z."/>
            <person name="Feau N."/>
            <person name="Dhillon B."/>
            <person name="Hamelin R."/>
            <person name="Burleigh J."/>
            <person name="Smith J."/>
            <person name="Yandell M."/>
            <person name="Nelson C."/>
            <person name="Grigoriev I."/>
            <person name="Davis J."/>
        </authorList>
    </citation>
    <scope>NUCLEOTIDE SEQUENCE</scope>
    <source>
        <strain evidence="3">G11</strain>
    </source>
</reference>
<keyword evidence="4" id="KW-1185">Reference proteome</keyword>
<feature type="non-terminal residue" evidence="3">
    <location>
        <position position="344"/>
    </location>
</feature>
<feature type="region of interest" description="Disordered" evidence="1">
    <location>
        <begin position="143"/>
        <end position="176"/>
    </location>
</feature>
<evidence type="ECO:0000313" key="3">
    <source>
        <dbReference type="EMBL" id="KAG0147350.1"/>
    </source>
</evidence>
<dbReference type="EMBL" id="MU167249">
    <property type="protein sequence ID" value="KAG0147350.1"/>
    <property type="molecule type" value="Genomic_DNA"/>
</dbReference>
<feature type="compositionally biased region" description="Polar residues" evidence="1">
    <location>
        <begin position="103"/>
        <end position="113"/>
    </location>
</feature>
<evidence type="ECO:0000313" key="4">
    <source>
        <dbReference type="Proteomes" id="UP000886653"/>
    </source>
</evidence>
<sequence>TAGGLMYWLWKLILTQMEGDDIEKHINTLLTYYDRLNSLVTKDNPLTPDAILTTALFISLPPDWTTMVTPPMQQLQVSSAEVIRALRNESVRRQLGQLHESEPTSVVKTATSTSEKKRCTFCDRDGHTLEECYSAASILKKNQRANRRGGGNASHPARSGPSHQRPNSPNQHRDGTKAGKMAVVTLGGQSDESDSSSDGEKVPTSARLVKLSANRAVQKGKPTDWLVDSGCGKSMSPESCLLTNTKLDRTTVHLADDSTIQSTSRGVAKLPFQTTTPVPALLVPKRHEHLLSVAGLCGNGYEVLFMKDGCSFHQGGEIHKPLTPSATGERRGDLYYLPTEVDKI</sequence>
<feature type="region of interest" description="Disordered" evidence="1">
    <location>
        <begin position="94"/>
        <end position="113"/>
    </location>
</feature>
<evidence type="ECO:0000256" key="1">
    <source>
        <dbReference type="SAM" id="MobiDB-lite"/>
    </source>
</evidence>
<accession>A0A9P6NPQ7</accession>